<proteinExistence type="predicted"/>
<reference evidence="2" key="2">
    <citation type="submission" date="2015-01" db="EMBL/GenBank/DDBJ databases">
        <title>Evolutionary Origins and Diversification of the Mycorrhizal Mutualists.</title>
        <authorList>
            <consortium name="DOE Joint Genome Institute"/>
            <consortium name="Mycorrhizal Genomics Consortium"/>
            <person name="Kohler A."/>
            <person name="Kuo A."/>
            <person name="Nagy L.G."/>
            <person name="Floudas D."/>
            <person name="Copeland A."/>
            <person name="Barry K.W."/>
            <person name="Cichocki N."/>
            <person name="Veneault-Fourrey C."/>
            <person name="LaButti K."/>
            <person name="Lindquist E.A."/>
            <person name="Lipzen A."/>
            <person name="Lundell T."/>
            <person name="Morin E."/>
            <person name="Murat C."/>
            <person name="Riley R."/>
            <person name="Ohm R."/>
            <person name="Sun H."/>
            <person name="Tunlid A."/>
            <person name="Henrissat B."/>
            <person name="Grigoriev I.V."/>
            <person name="Hibbett D.S."/>
            <person name="Martin F."/>
        </authorList>
    </citation>
    <scope>NUCLEOTIDE SEQUENCE [LARGE SCALE GENOMIC DNA]</scope>
    <source>
        <strain evidence="2">Foug A</strain>
    </source>
</reference>
<dbReference type="HOGENOM" id="CLU_998057_0_0_1"/>
<protein>
    <submittedName>
        <fullName evidence="1">Uncharacterized protein</fullName>
    </submittedName>
</protein>
<dbReference type="EMBL" id="KN822022">
    <property type="protein sequence ID" value="KIM65416.1"/>
    <property type="molecule type" value="Genomic_DNA"/>
</dbReference>
<evidence type="ECO:0000313" key="2">
    <source>
        <dbReference type="Proteomes" id="UP000053989"/>
    </source>
</evidence>
<organism evidence="1 2">
    <name type="scientific">Scleroderma citrinum Foug A</name>
    <dbReference type="NCBI Taxonomy" id="1036808"/>
    <lineage>
        <taxon>Eukaryota</taxon>
        <taxon>Fungi</taxon>
        <taxon>Dikarya</taxon>
        <taxon>Basidiomycota</taxon>
        <taxon>Agaricomycotina</taxon>
        <taxon>Agaricomycetes</taxon>
        <taxon>Agaricomycetidae</taxon>
        <taxon>Boletales</taxon>
        <taxon>Sclerodermatineae</taxon>
        <taxon>Sclerodermataceae</taxon>
        <taxon>Scleroderma</taxon>
    </lineage>
</organism>
<dbReference type="InParanoid" id="A0A0C3EBS9"/>
<evidence type="ECO:0000313" key="1">
    <source>
        <dbReference type="EMBL" id="KIM65416.1"/>
    </source>
</evidence>
<name>A0A0C3EBS9_9AGAM</name>
<accession>A0A0C3EBS9</accession>
<dbReference type="Proteomes" id="UP000053989">
    <property type="component" value="Unassembled WGS sequence"/>
</dbReference>
<gene>
    <name evidence="1" type="ORF">SCLCIDRAFT_112671</name>
</gene>
<dbReference type="STRING" id="1036808.A0A0C3EBS9"/>
<dbReference type="OrthoDB" id="3215163at2759"/>
<dbReference type="AlphaFoldDB" id="A0A0C3EBS9"/>
<sequence>MPPSTTPEKPKSVRKPPLIPVPFPKKSVVPLKPLALAPPVLPQEPAPLQKTMKTILTTNVAQAIDPTKEGTGAELLALFLQQHEHDFTSSIDRELYRGIMLSPDKRSRGKHSKFIRGGLAERVQQHISCEQTDLVLWKRQVEQKVESGMKITSDMQLHILRILHVLRTPEKPHSVPLTRCASAICRITNRTKFIAGELVTGTYLVLFNFPPHGNGSVISSPQQFGEGRDVFVWMPWQTINVSDAGDAEIQRVFSQYDDLTSHILLVVSRFYVLAPKQPD</sequence>
<keyword evidence="2" id="KW-1185">Reference proteome</keyword>
<reference evidence="1 2" key="1">
    <citation type="submission" date="2014-04" db="EMBL/GenBank/DDBJ databases">
        <authorList>
            <consortium name="DOE Joint Genome Institute"/>
            <person name="Kuo A."/>
            <person name="Kohler A."/>
            <person name="Nagy L.G."/>
            <person name="Floudas D."/>
            <person name="Copeland A."/>
            <person name="Barry K.W."/>
            <person name="Cichocki N."/>
            <person name="Veneault-Fourrey C."/>
            <person name="LaButti K."/>
            <person name="Lindquist E.A."/>
            <person name="Lipzen A."/>
            <person name="Lundell T."/>
            <person name="Morin E."/>
            <person name="Murat C."/>
            <person name="Sun H."/>
            <person name="Tunlid A."/>
            <person name="Henrissat B."/>
            <person name="Grigoriev I.V."/>
            <person name="Hibbett D.S."/>
            <person name="Martin F."/>
            <person name="Nordberg H.P."/>
            <person name="Cantor M.N."/>
            <person name="Hua S.X."/>
        </authorList>
    </citation>
    <scope>NUCLEOTIDE SEQUENCE [LARGE SCALE GENOMIC DNA]</scope>
    <source>
        <strain evidence="1 2">Foug A</strain>
    </source>
</reference>